<protein>
    <submittedName>
        <fullName evidence="4">Ribosomal protein S18 acetylase RimI-like enzyme</fullName>
    </submittedName>
</protein>
<dbReference type="Gene3D" id="3.40.630.30">
    <property type="match status" value="1"/>
</dbReference>
<comment type="caution">
    <text evidence="4">The sequence shown here is derived from an EMBL/GenBank/DDBJ whole genome shotgun (WGS) entry which is preliminary data.</text>
</comment>
<dbReference type="CDD" id="cd04301">
    <property type="entry name" value="NAT_SF"/>
    <property type="match status" value="1"/>
</dbReference>
<dbReference type="AlphaFoldDB" id="A0A7W9EI68"/>
<keyword evidence="5" id="KW-1185">Reference proteome</keyword>
<reference evidence="4 5" key="1">
    <citation type="submission" date="2020-08" db="EMBL/GenBank/DDBJ databases">
        <title>Genomic Encyclopedia of Type Strains, Phase IV (KMG-IV): sequencing the most valuable type-strain genomes for metagenomic binning, comparative biology and taxonomic classification.</title>
        <authorList>
            <person name="Goeker M."/>
        </authorList>
    </citation>
    <scope>NUCLEOTIDE SEQUENCE [LARGE SCALE GENOMIC DNA]</scope>
    <source>
        <strain evidence="4 5">DSM 27244</strain>
    </source>
</reference>
<dbReference type="Pfam" id="PF00583">
    <property type="entry name" value="Acetyltransf_1"/>
    <property type="match status" value="1"/>
</dbReference>
<dbReference type="PANTHER" id="PTHR43072">
    <property type="entry name" value="N-ACETYLTRANSFERASE"/>
    <property type="match status" value="1"/>
</dbReference>
<keyword evidence="2" id="KW-0012">Acyltransferase</keyword>
<keyword evidence="4" id="KW-0687">Ribonucleoprotein</keyword>
<dbReference type="GO" id="GO:0005840">
    <property type="term" value="C:ribosome"/>
    <property type="evidence" value="ECO:0007669"/>
    <property type="project" value="UniProtKB-KW"/>
</dbReference>
<dbReference type="NCBIfam" id="NF002959">
    <property type="entry name" value="PRK03624.1"/>
    <property type="match status" value="1"/>
</dbReference>
<evidence type="ECO:0000259" key="3">
    <source>
        <dbReference type="PROSITE" id="PS51186"/>
    </source>
</evidence>
<sequence length="135" mass="14419">MIRPFAPGDLAGVDALWRICFPDDPPRNAAPVSVPEKLRVEPGSVLVAEDVSAIVGSIMHGYDGHRGWLWGVAVVPSHRGRGLGAALVRAAEAALAARGCPKINLQIREGNAAVTAFYERLGYVIEPRINMGKLL</sequence>
<evidence type="ECO:0000313" key="5">
    <source>
        <dbReference type="Proteomes" id="UP000557739"/>
    </source>
</evidence>
<keyword evidence="1" id="KW-0808">Transferase</keyword>
<dbReference type="Proteomes" id="UP000557739">
    <property type="component" value="Unassembled WGS sequence"/>
</dbReference>
<dbReference type="InterPro" id="IPR016181">
    <property type="entry name" value="Acyl_CoA_acyltransferase"/>
</dbReference>
<proteinExistence type="predicted"/>
<organism evidence="4 5">
    <name type="scientific">Sphingomonas yantingensis</name>
    <dbReference type="NCBI Taxonomy" id="1241761"/>
    <lineage>
        <taxon>Bacteria</taxon>
        <taxon>Pseudomonadati</taxon>
        <taxon>Pseudomonadota</taxon>
        <taxon>Alphaproteobacteria</taxon>
        <taxon>Sphingomonadales</taxon>
        <taxon>Sphingomonadaceae</taxon>
        <taxon>Sphingomonas</taxon>
    </lineage>
</organism>
<dbReference type="InterPro" id="IPR000182">
    <property type="entry name" value="GNAT_dom"/>
</dbReference>
<dbReference type="EMBL" id="JACIJJ010000003">
    <property type="protein sequence ID" value="MBB5698848.1"/>
    <property type="molecule type" value="Genomic_DNA"/>
</dbReference>
<dbReference type="PANTHER" id="PTHR43072:SF51">
    <property type="entry name" value="ABC SUPERFAMILY TRANSPORT PROTEIN"/>
    <property type="match status" value="1"/>
</dbReference>
<evidence type="ECO:0000313" key="4">
    <source>
        <dbReference type="EMBL" id="MBB5698848.1"/>
    </source>
</evidence>
<dbReference type="GO" id="GO:0016747">
    <property type="term" value="F:acyltransferase activity, transferring groups other than amino-acyl groups"/>
    <property type="evidence" value="ECO:0007669"/>
    <property type="project" value="InterPro"/>
</dbReference>
<dbReference type="RefSeq" id="WP_184028142.1">
    <property type="nucleotide sequence ID" value="NZ_JACIJJ010000003.1"/>
</dbReference>
<name>A0A7W9EI68_9SPHN</name>
<accession>A0A7W9EI68</accession>
<evidence type="ECO:0000256" key="1">
    <source>
        <dbReference type="ARBA" id="ARBA00022679"/>
    </source>
</evidence>
<feature type="domain" description="N-acetyltransferase" evidence="3">
    <location>
        <begin position="1"/>
        <end position="135"/>
    </location>
</feature>
<gene>
    <name evidence="4" type="ORF">FHR19_002203</name>
</gene>
<keyword evidence="4" id="KW-0689">Ribosomal protein</keyword>
<dbReference type="PROSITE" id="PS51186">
    <property type="entry name" value="GNAT"/>
    <property type="match status" value="1"/>
</dbReference>
<evidence type="ECO:0000256" key="2">
    <source>
        <dbReference type="ARBA" id="ARBA00023315"/>
    </source>
</evidence>
<dbReference type="SUPFAM" id="SSF55729">
    <property type="entry name" value="Acyl-CoA N-acyltransferases (Nat)"/>
    <property type="match status" value="1"/>
</dbReference>